<gene>
    <name evidence="1" type="ORF">CRE_11825</name>
</gene>
<evidence type="ECO:0000313" key="1">
    <source>
        <dbReference type="EMBL" id="EFO91421.1"/>
    </source>
</evidence>
<dbReference type="HOGENOM" id="CLU_1769792_0_0_1"/>
<protein>
    <submittedName>
        <fullName evidence="1">Uncharacterized protein</fullName>
    </submittedName>
</protein>
<proteinExistence type="predicted"/>
<evidence type="ECO:0000313" key="2">
    <source>
        <dbReference type="Proteomes" id="UP000008281"/>
    </source>
</evidence>
<keyword evidence="2" id="KW-1185">Reference proteome</keyword>
<accession>E3M4W5</accession>
<sequence length="147" mass="16402">MSKYIGATDAFNDILLKVDETFIQAAAYLKNLRSDAVVGEKPGSKQDCPSSVQSERSCSPILTRVPLSPVRSRRSSKKRETYSVQVEDFVALDDKKKAVIMTSIEAKTAIPKAEVRKIEKLSVFGMLILNTTRTIPNFQNQRHTPQS</sequence>
<organism evidence="2">
    <name type="scientific">Caenorhabditis remanei</name>
    <name type="common">Caenorhabditis vulgaris</name>
    <dbReference type="NCBI Taxonomy" id="31234"/>
    <lineage>
        <taxon>Eukaryota</taxon>
        <taxon>Metazoa</taxon>
        <taxon>Ecdysozoa</taxon>
        <taxon>Nematoda</taxon>
        <taxon>Chromadorea</taxon>
        <taxon>Rhabditida</taxon>
        <taxon>Rhabditina</taxon>
        <taxon>Rhabditomorpha</taxon>
        <taxon>Rhabditoidea</taxon>
        <taxon>Rhabditidae</taxon>
        <taxon>Peloderinae</taxon>
        <taxon>Caenorhabditis</taxon>
    </lineage>
</organism>
<name>E3M4W5_CAERE</name>
<dbReference type="Proteomes" id="UP000008281">
    <property type="component" value="Unassembled WGS sequence"/>
</dbReference>
<reference evidence="1" key="1">
    <citation type="submission" date="2007-07" db="EMBL/GenBank/DDBJ databases">
        <title>PCAP assembly of the Caenorhabditis remanei genome.</title>
        <authorList>
            <consortium name="The Caenorhabditis remanei Sequencing Consortium"/>
            <person name="Wilson R.K."/>
        </authorList>
    </citation>
    <scope>NUCLEOTIDE SEQUENCE [LARGE SCALE GENOMIC DNA]</scope>
    <source>
        <strain evidence="1">PB4641</strain>
    </source>
</reference>
<dbReference type="AlphaFoldDB" id="E3M4W5"/>
<dbReference type="OrthoDB" id="5829070at2759"/>
<dbReference type="EMBL" id="DS268424">
    <property type="protein sequence ID" value="EFO91421.1"/>
    <property type="molecule type" value="Genomic_DNA"/>
</dbReference>